<sequence>MKRKLFSLLVLLMAAVTGAWADIIPTYDLTVGTNDHSTMKFYVGQDEVTKAKEGETVTIVVTPDDGWSIGNVTGQWIAAMAKAPRRTAGIGLLQDVDVTFVSEDAQTGAHTYTFVMQRAKAEFSVVYKKLLSHQSITITVSDVTYSGQAQQPDISVKDGDKNLVQGRDFAVTFSNNTNAGTGIATFRGVGTDYAGEKKVEFKVNKDKGSVLFYPSECKKTFGDANFILKPNIKGDGVLTFKSDKPEIAAVDAATGEVTIKSTGKVTIRANMAESDNYFGSTDWCELIIAPKAMANGMFAEISTPVYTGEALVPTVVMKDGETVMKANTDYTLAFEDNLNAGTAKVTATGVGNYQGTATATFTIGQAALTAVTLAKTSLVYNQQEQTAQVTSVNAGNVEVPADGYEVTGNKGTNVGTYTATITGKGNFKGSVTAQFNIVADNNAVFDMTLDPTEYVYDGTEKKPTVTVKDGNAVLVEGTDYTLTYANNINAGTAKVTATGKGNYACTKTVEYTIKKADVTMTAPEAKANLVYNAQAQTLVAAGTVQGGEMQYALDDETFATALPTGTDAKEYTVSYKVVGDQNHNDVEAQTIKVTIAQAALTAATLKETNLVYNQQDQTALVASVSAGTLTVPEGSYEVTGNKGTNVGTYTAT</sequence>
<evidence type="ECO:0000256" key="1">
    <source>
        <dbReference type="SAM" id="SignalP"/>
    </source>
</evidence>
<comment type="caution">
    <text evidence="2">The sequence shown here is derived from an EMBL/GenBank/DDBJ whole genome shotgun (WGS) entry which is preliminary data.</text>
</comment>
<proteinExistence type="predicted"/>
<feature type="signal peptide" evidence="1">
    <location>
        <begin position="1"/>
        <end position="21"/>
    </location>
</feature>
<dbReference type="InterPro" id="IPR008964">
    <property type="entry name" value="Invasin/intimin_cell_adhesion"/>
</dbReference>
<dbReference type="AlphaFoldDB" id="A0A1H0L016"/>
<accession>A0A1H0L016</accession>
<organism evidence="2 3">
    <name type="scientific">Prevotella communis</name>
    <dbReference type="NCBI Taxonomy" id="2913614"/>
    <lineage>
        <taxon>Bacteria</taxon>
        <taxon>Pseudomonadati</taxon>
        <taxon>Bacteroidota</taxon>
        <taxon>Bacteroidia</taxon>
        <taxon>Bacteroidales</taxon>
        <taxon>Prevotellaceae</taxon>
        <taxon>Prevotella</taxon>
    </lineage>
</organism>
<feature type="chain" id="PRO_5011615545" description="Binding domain-containing protein, N-terminal" evidence="1">
    <location>
        <begin position="22"/>
        <end position="652"/>
    </location>
</feature>
<feature type="non-terminal residue" evidence="2">
    <location>
        <position position="652"/>
    </location>
</feature>
<dbReference type="RefSeq" id="WP_143005838.1">
    <property type="nucleotide sequence ID" value="NZ_FNIW01000039.1"/>
</dbReference>
<reference evidence="3" key="1">
    <citation type="submission" date="2016-10" db="EMBL/GenBank/DDBJ databases">
        <authorList>
            <person name="de Groot N.N."/>
        </authorList>
    </citation>
    <scope>NUCLEOTIDE SEQUENCE [LARGE SCALE GENOMIC DNA]</scope>
    <source>
        <strain evidence="3">BP1-145</strain>
    </source>
</reference>
<dbReference type="EMBL" id="FNIW01000039">
    <property type="protein sequence ID" value="SDO61624.1"/>
    <property type="molecule type" value="Genomic_DNA"/>
</dbReference>
<evidence type="ECO:0008006" key="4">
    <source>
        <dbReference type="Google" id="ProtNLM"/>
    </source>
</evidence>
<evidence type="ECO:0000313" key="2">
    <source>
        <dbReference type="EMBL" id="SDO61624.1"/>
    </source>
</evidence>
<keyword evidence="1" id="KW-0732">Signal</keyword>
<evidence type="ECO:0000313" key="3">
    <source>
        <dbReference type="Proteomes" id="UP000199134"/>
    </source>
</evidence>
<dbReference type="SUPFAM" id="SSF49373">
    <property type="entry name" value="Invasin/intimin cell-adhesion fragments"/>
    <property type="match status" value="1"/>
</dbReference>
<gene>
    <name evidence="2" type="ORF">SAMN04487900_1391</name>
</gene>
<dbReference type="OrthoDB" id="1080092at2"/>
<dbReference type="Gene3D" id="2.60.40.1080">
    <property type="match status" value="1"/>
</dbReference>
<name>A0A1H0L016_9BACT</name>
<protein>
    <recommendedName>
        <fullName evidence="4">Binding domain-containing protein, N-terminal</fullName>
    </recommendedName>
</protein>
<dbReference type="Proteomes" id="UP000199134">
    <property type="component" value="Unassembled WGS sequence"/>
</dbReference>